<dbReference type="Pfam" id="PF01150">
    <property type="entry name" value="GDA1_CD39"/>
    <property type="match status" value="1"/>
</dbReference>
<evidence type="ECO:0000313" key="4">
    <source>
        <dbReference type="Proteomes" id="UP001497512"/>
    </source>
</evidence>
<keyword evidence="4" id="KW-1185">Reference proteome</keyword>
<name>A0ABP0U7G1_9BRYO</name>
<dbReference type="Gene3D" id="3.30.420.40">
    <property type="match status" value="1"/>
</dbReference>
<dbReference type="Proteomes" id="UP001497512">
    <property type="component" value="Chromosome 2"/>
</dbReference>
<evidence type="ECO:0000313" key="3">
    <source>
        <dbReference type="EMBL" id="CAK9214825.1"/>
    </source>
</evidence>
<dbReference type="PANTHER" id="PTHR11782:SF125">
    <property type="entry name" value="APYRASE 7-RELATED"/>
    <property type="match status" value="1"/>
</dbReference>
<keyword evidence="2" id="KW-0378">Hydrolase</keyword>
<organism evidence="3 4">
    <name type="scientific">Sphagnum troendelagicum</name>
    <dbReference type="NCBI Taxonomy" id="128251"/>
    <lineage>
        <taxon>Eukaryota</taxon>
        <taxon>Viridiplantae</taxon>
        <taxon>Streptophyta</taxon>
        <taxon>Embryophyta</taxon>
        <taxon>Bryophyta</taxon>
        <taxon>Sphagnophytina</taxon>
        <taxon>Sphagnopsida</taxon>
        <taxon>Sphagnales</taxon>
        <taxon>Sphagnaceae</taxon>
        <taxon>Sphagnum</taxon>
    </lineage>
</organism>
<sequence>MCWQKEALQFAVIIDGGSTGTCVDVHAWAHSHRDPLPLMVRPTYSHTNWASWYRGQQHAYKQVETEPGLDKMLHNGTPLTNALVPLLKCAEKQIPPYAHATTQLFLLATAGLRRLPPEHSEWILDNAWSELEKSSFKCDHRQVKVISGVEEVYYGWISLNYNFGKLGHVPKLSNFGTLDLGGSSFQVTFEPDEVPKHFGVNVSARSTKHHLYAHSHAGFGLNDVFEKSVAQLLHPRVAATNGIVVSKEGLVEVDHPYL</sequence>
<dbReference type="Gene3D" id="3.30.420.150">
    <property type="entry name" value="Exopolyphosphatase. Domain 2"/>
    <property type="match status" value="1"/>
</dbReference>
<accession>A0ABP0U7G1</accession>
<reference evidence="3" key="1">
    <citation type="submission" date="2024-02" db="EMBL/GenBank/DDBJ databases">
        <authorList>
            <consortium name="ELIXIR-Norway"/>
            <consortium name="Elixir Norway"/>
        </authorList>
    </citation>
    <scope>NUCLEOTIDE SEQUENCE</scope>
</reference>
<proteinExistence type="inferred from homology"/>
<gene>
    <name evidence="3" type="ORF">CSSPTR1EN2_LOCUS12425</name>
</gene>
<dbReference type="InterPro" id="IPR000407">
    <property type="entry name" value="GDA1_CD39_NTPase"/>
</dbReference>
<evidence type="ECO:0000256" key="2">
    <source>
        <dbReference type="ARBA" id="ARBA00022801"/>
    </source>
</evidence>
<dbReference type="PANTHER" id="PTHR11782">
    <property type="entry name" value="ADENOSINE/GUANOSINE DIPHOSPHATASE"/>
    <property type="match status" value="1"/>
</dbReference>
<dbReference type="EMBL" id="OZ019894">
    <property type="protein sequence ID" value="CAK9214825.1"/>
    <property type="molecule type" value="Genomic_DNA"/>
</dbReference>
<protein>
    <recommendedName>
        <fullName evidence="5">Apyrase</fullName>
    </recommendedName>
</protein>
<evidence type="ECO:0008006" key="5">
    <source>
        <dbReference type="Google" id="ProtNLM"/>
    </source>
</evidence>
<evidence type="ECO:0000256" key="1">
    <source>
        <dbReference type="ARBA" id="ARBA00009283"/>
    </source>
</evidence>
<comment type="similarity">
    <text evidence="1">Belongs to the GDA1/CD39 NTPase family.</text>
</comment>